<dbReference type="GO" id="GO:0005794">
    <property type="term" value="C:Golgi apparatus"/>
    <property type="evidence" value="ECO:0007669"/>
    <property type="project" value="TreeGrafter"/>
</dbReference>
<dbReference type="EMBL" id="JWZT01004402">
    <property type="protein sequence ID" value="KII64196.1"/>
    <property type="molecule type" value="Genomic_DNA"/>
</dbReference>
<dbReference type="InterPro" id="IPR031777">
    <property type="entry name" value="Sortilin_C"/>
</dbReference>
<name>A0A0C2MB45_THEKT</name>
<proteinExistence type="predicted"/>
<evidence type="ECO:0000313" key="3">
    <source>
        <dbReference type="Proteomes" id="UP000031668"/>
    </source>
</evidence>
<organism evidence="2 3">
    <name type="scientific">Thelohanellus kitauei</name>
    <name type="common">Myxosporean</name>
    <dbReference type="NCBI Taxonomy" id="669202"/>
    <lineage>
        <taxon>Eukaryota</taxon>
        <taxon>Metazoa</taxon>
        <taxon>Cnidaria</taxon>
        <taxon>Myxozoa</taxon>
        <taxon>Myxosporea</taxon>
        <taxon>Bivalvulida</taxon>
        <taxon>Platysporina</taxon>
        <taxon>Myxobolidae</taxon>
        <taxon>Thelohanellus</taxon>
    </lineage>
</organism>
<dbReference type="InterPro" id="IPR050310">
    <property type="entry name" value="VPS10-sortilin"/>
</dbReference>
<dbReference type="GO" id="GO:0016020">
    <property type="term" value="C:membrane"/>
    <property type="evidence" value="ECO:0007669"/>
    <property type="project" value="TreeGrafter"/>
</dbReference>
<dbReference type="OrthoDB" id="443634at2759"/>
<dbReference type="PANTHER" id="PTHR12106">
    <property type="entry name" value="SORTILIN RELATED"/>
    <property type="match status" value="1"/>
</dbReference>
<dbReference type="GO" id="GO:0006892">
    <property type="term" value="P:post-Golgi vesicle-mediated transport"/>
    <property type="evidence" value="ECO:0007669"/>
    <property type="project" value="TreeGrafter"/>
</dbReference>
<evidence type="ECO:0000259" key="1">
    <source>
        <dbReference type="Pfam" id="PF15901"/>
    </source>
</evidence>
<feature type="domain" description="Sortilin C-terminal" evidence="1">
    <location>
        <begin position="58"/>
        <end position="171"/>
    </location>
</feature>
<comment type="caution">
    <text evidence="2">The sequence shown here is derived from an EMBL/GenBank/DDBJ whole genome shotgun (WGS) entry which is preliminary data.</text>
</comment>
<dbReference type="Gene3D" id="2.10.70.80">
    <property type="match status" value="1"/>
</dbReference>
<dbReference type="PANTHER" id="PTHR12106:SF27">
    <property type="entry name" value="SORTILIN-RELATED RECEPTOR"/>
    <property type="match status" value="1"/>
</dbReference>
<sequence length="221" mass="25822">MFGVERLTGKIWYCFDEGINFYKEKIKARNLIDIKQIETHNYQIITAIDYDVTRRIYTLFLFNFSHLTSSLCLMKDRTCQNEDYESWYTPRASGSCFQGLEVSYMKKKPLAMCIDYQTWNQTTIKPCPCALEDFNWYDSMNYSKPNSYSQNNFCVLEPFSNFNESIKSCQDGGIALNHLNGYDILSIVSHNWNQILALLCQDILMKIHNILIIVSAKVIKN</sequence>
<dbReference type="AlphaFoldDB" id="A0A0C2MB45"/>
<gene>
    <name evidence="2" type="ORF">RF11_01933</name>
</gene>
<dbReference type="Pfam" id="PF15901">
    <property type="entry name" value="Sortilin_C"/>
    <property type="match status" value="1"/>
</dbReference>
<protein>
    <recommendedName>
        <fullName evidence="1">Sortilin C-terminal domain-containing protein</fullName>
    </recommendedName>
</protein>
<reference evidence="2 3" key="1">
    <citation type="journal article" date="2014" name="Genome Biol. Evol.">
        <title>The genome of the myxosporean Thelohanellus kitauei shows adaptations to nutrient acquisition within its fish host.</title>
        <authorList>
            <person name="Yang Y."/>
            <person name="Xiong J."/>
            <person name="Zhou Z."/>
            <person name="Huo F."/>
            <person name="Miao W."/>
            <person name="Ran C."/>
            <person name="Liu Y."/>
            <person name="Zhang J."/>
            <person name="Feng J."/>
            <person name="Wang M."/>
            <person name="Wang M."/>
            <person name="Wang L."/>
            <person name="Yao B."/>
        </authorList>
    </citation>
    <scope>NUCLEOTIDE SEQUENCE [LARGE SCALE GENOMIC DNA]</scope>
    <source>
        <strain evidence="2">Wuqing</strain>
    </source>
</reference>
<keyword evidence="3" id="KW-1185">Reference proteome</keyword>
<evidence type="ECO:0000313" key="2">
    <source>
        <dbReference type="EMBL" id="KII64196.1"/>
    </source>
</evidence>
<accession>A0A0C2MB45</accession>
<dbReference type="Proteomes" id="UP000031668">
    <property type="component" value="Unassembled WGS sequence"/>
</dbReference>